<feature type="compositionally biased region" description="Low complexity" evidence="1">
    <location>
        <begin position="33"/>
        <end position="47"/>
    </location>
</feature>
<dbReference type="EMBL" id="AGNL01048058">
    <property type="protein sequence ID" value="EJK46024.1"/>
    <property type="molecule type" value="Genomic_DNA"/>
</dbReference>
<dbReference type="OrthoDB" id="49678at2759"/>
<feature type="compositionally biased region" description="Polar residues" evidence="1">
    <location>
        <begin position="1027"/>
        <end position="1038"/>
    </location>
</feature>
<feature type="non-terminal residue" evidence="2">
    <location>
        <position position="1"/>
    </location>
</feature>
<proteinExistence type="predicted"/>
<dbReference type="eggNOG" id="ENOG502SIID">
    <property type="taxonomic scope" value="Eukaryota"/>
</dbReference>
<evidence type="ECO:0000256" key="1">
    <source>
        <dbReference type="SAM" id="MobiDB-lite"/>
    </source>
</evidence>
<feature type="region of interest" description="Disordered" evidence="1">
    <location>
        <begin position="2358"/>
        <end position="2377"/>
    </location>
</feature>
<gene>
    <name evidence="2" type="ORF">THAOC_35328</name>
</gene>
<comment type="caution">
    <text evidence="2">The sequence shown here is derived from an EMBL/GenBank/DDBJ whole genome shotgun (WGS) entry which is preliminary data.</text>
</comment>
<feature type="compositionally biased region" description="Basic residues" evidence="1">
    <location>
        <begin position="2362"/>
        <end position="2377"/>
    </location>
</feature>
<keyword evidence="3" id="KW-1185">Reference proteome</keyword>
<reference evidence="2 3" key="1">
    <citation type="journal article" date="2012" name="Genome Biol.">
        <title>Genome and low-iron response of an oceanic diatom adapted to chronic iron limitation.</title>
        <authorList>
            <person name="Lommer M."/>
            <person name="Specht M."/>
            <person name="Roy A.S."/>
            <person name="Kraemer L."/>
            <person name="Andreson R."/>
            <person name="Gutowska M.A."/>
            <person name="Wolf J."/>
            <person name="Bergner S.V."/>
            <person name="Schilhabel M.B."/>
            <person name="Klostermeier U.C."/>
            <person name="Beiko R.G."/>
            <person name="Rosenstiel P."/>
            <person name="Hippler M."/>
            <person name="Laroche J."/>
        </authorList>
    </citation>
    <scope>NUCLEOTIDE SEQUENCE [LARGE SCALE GENOMIC DNA]</scope>
    <source>
        <strain evidence="2 3">CCMP1005</strain>
    </source>
</reference>
<dbReference type="Proteomes" id="UP000266841">
    <property type="component" value="Unassembled WGS sequence"/>
</dbReference>
<sequence length="2377" mass="256256">PPDRASCAVEIMAATAGLQQQPGATSTPERRPSTTTSPSSSAGSGPEAQIWFEDDDAQLLTQLLLNESDDVDGLKRKLSLVKAKVIEDTANDRWFCDLLQLSKSSGFKVEFDNGSKQSPAGIASKGLPISFKTPEGQAHISALVDLLGITKERAVKITLSALRSFALVNKSTGEDSDKENESEDDDSSLRSLLGTTDLFYRVLSNHRNQFLSRLRIITECLRLEQECRQQEDGQGGDNVGEACSNFLDGLDIGMTVNGAKRGIFKILVSLAAGPTIPGIGGSFEMPSSVARLRGSSGNTSTNEEALCTRTEAAEALMVYMYDRIDGGAKRLDLHLIVEAVTLCPELEFGMTVARKTAHLEPQLPGRSPAMVASQSRLDSLWGLICAECMSLWRANSTEDVNWIGSHPFFSDISGQTAKAELDALCGCMHQLGQVASERRQYAFSRHQQYGSDGCADTELWGVHAPEAVAFLSMSLLMNLARTNRPEDEYFAKLGAWGQESARIANDQCGAFAYLHCTMENLVQDTLALTPMRNRGASEALVRDILRQGEIESTVALSTGMPYDENEADAASVLYASIGREILSATVRAFRDVLLSLKSDASVENISMLTDIASTIFNKSEILCGQFWREWEDFCQGDDSMGNDDEPMCYLLDASHSLAVVALGELNSGQFSPQAIIHYLRPLSSFLCLMSSLVATSDMAESVLTSQFLPDGLITSSMHIVSELAPLVASINRDRLTGPATAEERSTVNHASLLVKSVSTLAHVGGRKARNWVRSLLTSGPQLLTSIISHVMPRHQCVLSEECINLVASTLSLLEELLHDADADFQDEVMACFTTTSLDGSRNLDGIAMLFSGDTGVESSVTVSAMGIILTLADSVTRRAFVGTASSAVAQIELIGSGVRLALDLLATLISTNGEISVPASGYEMSSIHAALCAVVAALEGLKPLIYLHEDDEARKAALIVRNGIIEQLSKSTHIGQVIAFLATAPVSVALAQSNLSSDTARRVMQSVQKKKTSKWDQLIAPRRKSNAKSSQDLESTTQDFDEVSSPELDRVVAMALSLVLVWGEHAEDASSFFEVESQDDVLLSQSPCVLLLSKCTPTSIQGQTSTLNVANLNLVSQFITVEHAAGDISIKADIALLSSRIIKMCLRHTNVASRHSNDASFSLNAFRLALGGGGVHVVFNALLVALNKLTHPDSPDSSQRLNSMAILLLETISVSLASSGDLARSIIIGGGTSQDWSLVDKIVSIITDTDSLINKSRNGDVSDDILILRCMLANACLNVISELWKSNRLTCKGASDNTHSCVAITAYLAKDERQTKTADIIAELTRTTLLAIMSFQGENSMQDGVSVPGLNKKVQLLEILAKTLTIMQTEAISRLQPKGSGLESIKFMEDLFDLDGPLECWKVVLSSSNTSTVAAATWMDGFTESVGRRNTNNWNVISFAQACQSEKDSSFSSWCAIGPARRVIEALSSTLPSTSAMSPFAECNSLYALDRAESTFAASWASMVDVLSSKTTSSRPKDEVVAFLDAVGEISLTSLCTDTESKAIAQSMMSSQGLVSYLEHTSTAHMCALFLHATTARRGLSTDGTRPAHIASIERLYKSASRYFNSFSGSAEDASIRTNFLASAIVLLSEVQSCSSDWSREEVSRFNNLRIGFADLSLSILACTQYEESNDSTGEGPGQSKYMYSFSTEGSKGESLKLLKTALALLSRLVPQANSSIGTPHQTYSYGVQFAACLKGRNALNSLEKHLLAGATCASMTYSSVYDGSAGQSVSAVHDCAAEVTLNITSAVQLLSDAGAFCADLLSLLLDSEIYRTLISSPLFKASCKAWTTSVDGTDGNSRHRGYITRHVAATDKSSKPSSSVDPVHEVWRTTIACFSALLRAARCQAQTYRNMNGDSTTHHFGAAKNVALDFLCGHKSELFSCFTQMNAPVGTGSLQTSIKSSSFSFTANVLREAAEISDLFSELCQKDTKTVFEQSGPFKDVIQTSLEAIQRMSLFLGAIGTARDLFSALERANSILDGSSGVIDTDSLLADGIPNARHDAIQNAHFAKSCVIVASASEFASSIKAGNMTPSSNDIEKTFQIHVTNEHMSVLEQLAARVQYNVLSVVSSTQHNHSFTTFSAEEVQASRFDVSSIVADGAVVAVDSRRGQVRSRYVAESAHVRFARAMSCDRSTHSISVEYSDNSETETIPWSWIVGIEDMSQRRSVFSYAPCPKLISDADSQTSKPTLAHIILLLRWCRHASPSSSSGSGGCPASLVKCVAELASLLLGSELLIYEDAASTDTVEAQRINSQLIDLFGYENAGEGEARYPSKLPVGTEVMSCIQNGLRSRLKAAAIERDEERKLWEAQATGFESFLGGSTKRQGRRSPFRLTRKSSF</sequence>
<name>K0R3K0_THAOC</name>
<protein>
    <submittedName>
        <fullName evidence="2">Uncharacterized protein</fullName>
    </submittedName>
</protein>
<feature type="region of interest" description="Disordered" evidence="1">
    <location>
        <begin position="1021"/>
        <end position="1041"/>
    </location>
</feature>
<feature type="region of interest" description="Disordered" evidence="1">
    <location>
        <begin position="14"/>
        <end position="47"/>
    </location>
</feature>
<evidence type="ECO:0000313" key="3">
    <source>
        <dbReference type="Proteomes" id="UP000266841"/>
    </source>
</evidence>
<organism evidence="2 3">
    <name type="scientific">Thalassiosira oceanica</name>
    <name type="common">Marine diatom</name>
    <dbReference type="NCBI Taxonomy" id="159749"/>
    <lineage>
        <taxon>Eukaryota</taxon>
        <taxon>Sar</taxon>
        <taxon>Stramenopiles</taxon>
        <taxon>Ochrophyta</taxon>
        <taxon>Bacillariophyta</taxon>
        <taxon>Coscinodiscophyceae</taxon>
        <taxon>Thalassiosirophycidae</taxon>
        <taxon>Thalassiosirales</taxon>
        <taxon>Thalassiosiraceae</taxon>
        <taxon>Thalassiosira</taxon>
    </lineage>
</organism>
<accession>K0R3K0</accession>
<evidence type="ECO:0000313" key="2">
    <source>
        <dbReference type="EMBL" id="EJK46024.1"/>
    </source>
</evidence>
<dbReference type="OMA" id="GIPNARH"/>